<dbReference type="SUPFAM" id="SSF140931">
    <property type="entry name" value="Fic-like"/>
    <property type="match status" value="1"/>
</dbReference>
<keyword evidence="4" id="KW-1185">Reference proteome</keyword>
<feature type="domain" description="Fido" evidence="2">
    <location>
        <begin position="36"/>
        <end position="195"/>
    </location>
</feature>
<dbReference type="InterPro" id="IPR003812">
    <property type="entry name" value="Fido"/>
</dbReference>
<sequence>MVGPQWSDDPDTPALQSNLDKVAQDVVLDAFSGDPITAELIKAWHRRMYDCIPVPCDAYLGNFRGDSTHSELLDAENHVGGIRGVRSYLVFGQVEALLARVRDDIEELGTYDLPPLARDMAVLRIASYAHGEWVRIHPFVNGNGRTARLIVLWILARHGIAPLLPIRPSPAPPYGSTARASMAGEHEPFEQYLRDQYVAKSQNAETSSDTESDQPSAPS</sequence>
<evidence type="ECO:0000259" key="2">
    <source>
        <dbReference type="PROSITE" id="PS51459"/>
    </source>
</evidence>
<feature type="region of interest" description="Disordered" evidence="1">
    <location>
        <begin position="194"/>
        <end position="219"/>
    </location>
</feature>
<evidence type="ECO:0000313" key="4">
    <source>
        <dbReference type="Proteomes" id="UP001499979"/>
    </source>
</evidence>
<evidence type="ECO:0000313" key="3">
    <source>
        <dbReference type="EMBL" id="GAA1127641.1"/>
    </source>
</evidence>
<dbReference type="Pfam" id="PF02661">
    <property type="entry name" value="Fic"/>
    <property type="match status" value="1"/>
</dbReference>
<reference evidence="3 4" key="1">
    <citation type="journal article" date="2019" name="Int. J. Syst. Evol. Microbiol.">
        <title>The Global Catalogue of Microorganisms (GCM) 10K type strain sequencing project: providing services to taxonomists for standard genome sequencing and annotation.</title>
        <authorList>
            <consortium name="The Broad Institute Genomics Platform"/>
            <consortium name="The Broad Institute Genome Sequencing Center for Infectious Disease"/>
            <person name="Wu L."/>
            <person name="Ma J."/>
        </authorList>
    </citation>
    <scope>NUCLEOTIDE SEQUENCE [LARGE SCALE GENOMIC DNA]</scope>
    <source>
        <strain evidence="3 4">JCM 11813</strain>
    </source>
</reference>
<dbReference type="EMBL" id="BAAAJE010000001">
    <property type="protein sequence ID" value="GAA1127641.1"/>
    <property type="molecule type" value="Genomic_DNA"/>
</dbReference>
<accession>A0ABN1U7Z3</accession>
<name>A0ABN1U7Z3_9ACTN</name>
<dbReference type="Gene3D" id="1.10.3290.10">
    <property type="entry name" value="Fido-like domain"/>
    <property type="match status" value="1"/>
</dbReference>
<evidence type="ECO:0000256" key="1">
    <source>
        <dbReference type="SAM" id="MobiDB-lite"/>
    </source>
</evidence>
<dbReference type="InterPro" id="IPR040198">
    <property type="entry name" value="Fido_containing"/>
</dbReference>
<gene>
    <name evidence="3" type="ORF">GCM10009606_04120</name>
</gene>
<protein>
    <recommendedName>
        <fullName evidence="2">Fido domain-containing protein</fullName>
    </recommendedName>
</protein>
<dbReference type="PANTHER" id="PTHR13504">
    <property type="entry name" value="FIDO DOMAIN-CONTAINING PROTEIN DDB_G0283145"/>
    <property type="match status" value="1"/>
</dbReference>
<feature type="compositionally biased region" description="Polar residues" evidence="1">
    <location>
        <begin position="199"/>
        <end position="219"/>
    </location>
</feature>
<proteinExistence type="predicted"/>
<comment type="caution">
    <text evidence="3">The sequence shown here is derived from an EMBL/GenBank/DDBJ whole genome shotgun (WGS) entry which is preliminary data.</text>
</comment>
<organism evidence="3 4">
    <name type="scientific">Nocardioides aquiterrae</name>
    <dbReference type="NCBI Taxonomy" id="203799"/>
    <lineage>
        <taxon>Bacteria</taxon>
        <taxon>Bacillati</taxon>
        <taxon>Actinomycetota</taxon>
        <taxon>Actinomycetes</taxon>
        <taxon>Propionibacteriales</taxon>
        <taxon>Nocardioidaceae</taxon>
        <taxon>Nocardioides</taxon>
    </lineage>
</organism>
<dbReference type="PANTHER" id="PTHR13504:SF38">
    <property type="entry name" value="FIDO DOMAIN-CONTAINING PROTEIN"/>
    <property type="match status" value="1"/>
</dbReference>
<dbReference type="Proteomes" id="UP001499979">
    <property type="component" value="Unassembled WGS sequence"/>
</dbReference>
<dbReference type="PROSITE" id="PS51459">
    <property type="entry name" value="FIDO"/>
    <property type="match status" value="1"/>
</dbReference>
<dbReference type="InterPro" id="IPR036597">
    <property type="entry name" value="Fido-like_dom_sf"/>
</dbReference>